<keyword evidence="4" id="KW-0808">Transferase</keyword>
<dbReference type="GO" id="GO:0046872">
    <property type="term" value="F:metal ion binding"/>
    <property type="evidence" value="ECO:0007669"/>
    <property type="project" value="UniProtKB-KW"/>
</dbReference>
<evidence type="ECO:0000256" key="1">
    <source>
        <dbReference type="ARBA" id="ARBA00001933"/>
    </source>
</evidence>
<dbReference type="GO" id="GO:0051536">
    <property type="term" value="F:iron-sulfur cluster binding"/>
    <property type="evidence" value="ECO:0007669"/>
    <property type="project" value="UniProtKB-KW"/>
</dbReference>
<dbReference type="PIRSF" id="PIRSF005572">
    <property type="entry name" value="NifS"/>
    <property type="match status" value="1"/>
</dbReference>
<dbReference type="RefSeq" id="WP_132065018.1">
    <property type="nucleotide sequence ID" value="NZ_SMFN01000003.1"/>
</dbReference>
<dbReference type="PROSITE" id="PS00595">
    <property type="entry name" value="AA_TRANSFER_CLASS_5"/>
    <property type="match status" value="1"/>
</dbReference>
<dbReference type="Gene3D" id="1.10.260.50">
    <property type="match status" value="1"/>
</dbReference>
<sequence>MKKVYLDNASTTALRPEVIQEMTQVLTEEYGNPSSTHSLGRSAKNILELSRKSIAKNLNATAQEIIFTSCGTEANNWILRSAVKDLKVKRIITSKIEHHAVLYTALVLEKEYGIQVDYVAIKPNGEIDITDLVELLSQEKKTLVSLMHVNNETGTVLDLERIGRICQEHNVLFHSDTVQSIGKTTIDLQNLPIDFIVASAHKFHGPKGVGFAFIRKNSGLQPLFFGGEQEKGLRAGTEALHQIAGMAKALELSYRNLETERSHITELRSYLITQLEIEFPAFAINGTVDGFYTVLNVLMPFSADKTAMILFHLDMKGIAVSRGSACQSGSVKPSHVLAEMLSNEDLKKPSLRISFSHFNTKEDIDVLVGALKTI</sequence>
<dbReference type="PANTHER" id="PTHR11601">
    <property type="entry name" value="CYSTEINE DESULFURYLASE FAMILY MEMBER"/>
    <property type="match status" value="1"/>
</dbReference>
<protein>
    <recommendedName>
        <fullName evidence="3">cysteine desulfurase</fullName>
        <ecNumber evidence="3">2.8.1.7</ecNumber>
    </recommendedName>
</protein>
<dbReference type="Gene3D" id="3.40.640.10">
    <property type="entry name" value="Type I PLP-dependent aspartate aminotransferase-like (Major domain)"/>
    <property type="match status" value="1"/>
</dbReference>
<dbReference type="AlphaFoldDB" id="A0A4R5D1F4"/>
<comment type="cofactor">
    <cofactor evidence="1 10">
        <name>pyridoxal 5'-phosphate</name>
        <dbReference type="ChEBI" id="CHEBI:597326"/>
    </cofactor>
</comment>
<dbReference type="InterPro" id="IPR015424">
    <property type="entry name" value="PyrdxlP-dep_Trfase"/>
</dbReference>
<comment type="caution">
    <text evidence="12">The sequence shown here is derived from an EMBL/GenBank/DDBJ whole genome shotgun (WGS) entry which is preliminary data.</text>
</comment>
<accession>A0A4R5D1F4</accession>
<proteinExistence type="inferred from homology"/>
<evidence type="ECO:0000256" key="6">
    <source>
        <dbReference type="ARBA" id="ARBA00022898"/>
    </source>
</evidence>
<dbReference type="EC" id="2.8.1.7" evidence="3"/>
<dbReference type="InterPro" id="IPR016454">
    <property type="entry name" value="Cysteine_dSase"/>
</dbReference>
<name>A0A4R5D1F4_9FLAO</name>
<evidence type="ECO:0000256" key="8">
    <source>
        <dbReference type="ARBA" id="ARBA00023014"/>
    </source>
</evidence>
<evidence type="ECO:0000256" key="7">
    <source>
        <dbReference type="ARBA" id="ARBA00023004"/>
    </source>
</evidence>
<evidence type="ECO:0000256" key="5">
    <source>
        <dbReference type="ARBA" id="ARBA00022723"/>
    </source>
</evidence>
<evidence type="ECO:0000313" key="12">
    <source>
        <dbReference type="EMBL" id="TDE06926.1"/>
    </source>
</evidence>
<dbReference type="InterPro" id="IPR020578">
    <property type="entry name" value="Aminotrans_V_PyrdxlP_BS"/>
</dbReference>
<evidence type="ECO:0000256" key="3">
    <source>
        <dbReference type="ARBA" id="ARBA00012239"/>
    </source>
</evidence>
<dbReference type="PANTHER" id="PTHR11601:SF34">
    <property type="entry name" value="CYSTEINE DESULFURASE"/>
    <property type="match status" value="1"/>
</dbReference>
<dbReference type="InterPro" id="IPR000192">
    <property type="entry name" value="Aminotrans_V_dom"/>
</dbReference>
<dbReference type="GO" id="GO:0031071">
    <property type="term" value="F:cysteine desulfurase activity"/>
    <property type="evidence" value="ECO:0007669"/>
    <property type="project" value="UniProtKB-EC"/>
</dbReference>
<evidence type="ECO:0000256" key="10">
    <source>
        <dbReference type="RuleBase" id="RU004504"/>
    </source>
</evidence>
<comment type="catalytic activity">
    <reaction evidence="9">
        <text>(sulfur carrier)-H + L-cysteine = (sulfur carrier)-SH + L-alanine</text>
        <dbReference type="Rhea" id="RHEA:43892"/>
        <dbReference type="Rhea" id="RHEA-COMP:14737"/>
        <dbReference type="Rhea" id="RHEA-COMP:14739"/>
        <dbReference type="ChEBI" id="CHEBI:29917"/>
        <dbReference type="ChEBI" id="CHEBI:35235"/>
        <dbReference type="ChEBI" id="CHEBI:57972"/>
        <dbReference type="ChEBI" id="CHEBI:64428"/>
        <dbReference type="EC" id="2.8.1.7"/>
    </reaction>
</comment>
<keyword evidence="5" id="KW-0479">Metal-binding</keyword>
<evidence type="ECO:0000313" key="13">
    <source>
        <dbReference type="Proteomes" id="UP000294644"/>
    </source>
</evidence>
<keyword evidence="6" id="KW-0663">Pyridoxal phosphate</keyword>
<keyword evidence="13" id="KW-1185">Reference proteome</keyword>
<evidence type="ECO:0000256" key="9">
    <source>
        <dbReference type="ARBA" id="ARBA00050776"/>
    </source>
</evidence>
<keyword evidence="7" id="KW-0408">Iron</keyword>
<dbReference type="OrthoDB" id="9808002at2"/>
<feature type="domain" description="Aminotransferase class V" evidence="11">
    <location>
        <begin position="4"/>
        <end position="367"/>
    </location>
</feature>
<reference evidence="12 13" key="1">
    <citation type="submission" date="2019-03" db="EMBL/GenBank/DDBJ databases">
        <title>Flavobacterium LB-D12 sp. nov., isolated from arctic soil.</title>
        <authorList>
            <person name="Chaudhary D.K."/>
        </authorList>
    </citation>
    <scope>NUCLEOTIDE SEQUENCE [LARGE SCALE GENOMIC DNA]</scope>
    <source>
        <strain evidence="12 13">LB-D12</strain>
    </source>
</reference>
<evidence type="ECO:0000259" key="11">
    <source>
        <dbReference type="Pfam" id="PF00266"/>
    </source>
</evidence>
<gene>
    <name evidence="12" type="ORF">E0F91_03750</name>
</gene>
<dbReference type="SUPFAM" id="SSF53383">
    <property type="entry name" value="PLP-dependent transferases"/>
    <property type="match status" value="1"/>
</dbReference>
<keyword evidence="8" id="KW-0411">Iron-sulfur</keyword>
<dbReference type="InterPro" id="IPR015421">
    <property type="entry name" value="PyrdxlP-dep_Trfase_major"/>
</dbReference>
<dbReference type="InterPro" id="IPR015422">
    <property type="entry name" value="PyrdxlP-dep_Trfase_small"/>
</dbReference>
<comment type="similarity">
    <text evidence="2">Belongs to the class-V pyridoxal-phosphate-dependent aminotransferase family. NifS/IscS subfamily.</text>
</comment>
<organism evidence="12 13">
    <name type="scientific">Flavobacterium sandaracinum</name>
    <dbReference type="NCBI Taxonomy" id="2541733"/>
    <lineage>
        <taxon>Bacteria</taxon>
        <taxon>Pseudomonadati</taxon>
        <taxon>Bacteroidota</taxon>
        <taxon>Flavobacteriia</taxon>
        <taxon>Flavobacteriales</taxon>
        <taxon>Flavobacteriaceae</taxon>
        <taxon>Flavobacterium</taxon>
    </lineage>
</organism>
<dbReference type="Gene3D" id="3.90.1150.10">
    <property type="entry name" value="Aspartate Aminotransferase, domain 1"/>
    <property type="match status" value="1"/>
</dbReference>
<dbReference type="EMBL" id="SMFN01000003">
    <property type="protein sequence ID" value="TDE06926.1"/>
    <property type="molecule type" value="Genomic_DNA"/>
</dbReference>
<dbReference type="Proteomes" id="UP000294644">
    <property type="component" value="Unassembled WGS sequence"/>
</dbReference>
<evidence type="ECO:0000256" key="4">
    <source>
        <dbReference type="ARBA" id="ARBA00022679"/>
    </source>
</evidence>
<evidence type="ECO:0000256" key="2">
    <source>
        <dbReference type="ARBA" id="ARBA00006490"/>
    </source>
</evidence>
<dbReference type="Pfam" id="PF00266">
    <property type="entry name" value="Aminotran_5"/>
    <property type="match status" value="1"/>
</dbReference>